<organism evidence="2 3">
    <name type="scientific">Dreissena polymorpha</name>
    <name type="common">Zebra mussel</name>
    <name type="synonym">Mytilus polymorpha</name>
    <dbReference type="NCBI Taxonomy" id="45954"/>
    <lineage>
        <taxon>Eukaryota</taxon>
        <taxon>Metazoa</taxon>
        <taxon>Spiralia</taxon>
        <taxon>Lophotrochozoa</taxon>
        <taxon>Mollusca</taxon>
        <taxon>Bivalvia</taxon>
        <taxon>Autobranchia</taxon>
        <taxon>Heteroconchia</taxon>
        <taxon>Euheterodonta</taxon>
        <taxon>Imparidentia</taxon>
        <taxon>Neoheterodontei</taxon>
        <taxon>Myida</taxon>
        <taxon>Dreissenoidea</taxon>
        <taxon>Dreissenidae</taxon>
        <taxon>Dreissena</taxon>
    </lineage>
</organism>
<evidence type="ECO:0000313" key="2">
    <source>
        <dbReference type="EMBL" id="KAH3795616.1"/>
    </source>
</evidence>
<sequence>MAGVECLDNSGYFYGDSHGHVGTTAAPPQTGMKRQSEDGYGGYDYDGDGYSGKKPRQEGYEESGSWEQQQVLIIRSLPLTFLAGVTGKNNSC</sequence>
<name>A0A9D4FD40_DREPO</name>
<comment type="caution">
    <text evidence="2">The sequence shown here is derived from an EMBL/GenBank/DDBJ whole genome shotgun (WGS) entry which is preliminary data.</text>
</comment>
<feature type="region of interest" description="Disordered" evidence="1">
    <location>
        <begin position="14"/>
        <end position="67"/>
    </location>
</feature>
<gene>
    <name evidence="2" type="ORF">DPMN_149171</name>
</gene>
<dbReference type="Proteomes" id="UP000828390">
    <property type="component" value="Unassembled WGS sequence"/>
</dbReference>
<reference evidence="2" key="2">
    <citation type="submission" date="2020-11" db="EMBL/GenBank/DDBJ databases">
        <authorList>
            <person name="McCartney M.A."/>
            <person name="Auch B."/>
            <person name="Kono T."/>
            <person name="Mallez S."/>
            <person name="Becker A."/>
            <person name="Gohl D.M."/>
            <person name="Silverstein K.A.T."/>
            <person name="Koren S."/>
            <person name="Bechman K.B."/>
            <person name="Herman A."/>
            <person name="Abrahante J.E."/>
            <person name="Garbe J."/>
        </authorList>
    </citation>
    <scope>NUCLEOTIDE SEQUENCE</scope>
    <source>
        <strain evidence="2">Duluth1</strain>
        <tissue evidence="2">Whole animal</tissue>
    </source>
</reference>
<evidence type="ECO:0000256" key="1">
    <source>
        <dbReference type="SAM" id="MobiDB-lite"/>
    </source>
</evidence>
<keyword evidence="3" id="KW-1185">Reference proteome</keyword>
<dbReference type="AlphaFoldDB" id="A0A9D4FD40"/>
<protein>
    <submittedName>
        <fullName evidence="2">Uncharacterized protein</fullName>
    </submittedName>
</protein>
<reference evidence="2" key="1">
    <citation type="journal article" date="2019" name="bioRxiv">
        <title>The Genome of the Zebra Mussel, Dreissena polymorpha: A Resource for Invasive Species Research.</title>
        <authorList>
            <person name="McCartney M.A."/>
            <person name="Auch B."/>
            <person name="Kono T."/>
            <person name="Mallez S."/>
            <person name="Zhang Y."/>
            <person name="Obille A."/>
            <person name="Becker A."/>
            <person name="Abrahante J.E."/>
            <person name="Garbe J."/>
            <person name="Badalamenti J.P."/>
            <person name="Herman A."/>
            <person name="Mangelson H."/>
            <person name="Liachko I."/>
            <person name="Sullivan S."/>
            <person name="Sone E.D."/>
            <person name="Koren S."/>
            <person name="Silverstein K.A.T."/>
            <person name="Beckman K.B."/>
            <person name="Gohl D.M."/>
        </authorList>
    </citation>
    <scope>NUCLEOTIDE SEQUENCE</scope>
    <source>
        <strain evidence="2">Duluth1</strain>
        <tissue evidence="2">Whole animal</tissue>
    </source>
</reference>
<proteinExistence type="predicted"/>
<evidence type="ECO:0000313" key="3">
    <source>
        <dbReference type="Proteomes" id="UP000828390"/>
    </source>
</evidence>
<dbReference type="EMBL" id="JAIWYP010000007">
    <property type="protein sequence ID" value="KAH3795616.1"/>
    <property type="molecule type" value="Genomic_DNA"/>
</dbReference>
<accession>A0A9D4FD40</accession>